<dbReference type="SUPFAM" id="SSF46626">
    <property type="entry name" value="Cytochrome c"/>
    <property type="match status" value="2"/>
</dbReference>
<evidence type="ECO:0000313" key="8">
    <source>
        <dbReference type="Proteomes" id="UP000613011"/>
    </source>
</evidence>
<dbReference type="GO" id="GO:0009055">
    <property type="term" value="F:electron transfer activity"/>
    <property type="evidence" value="ECO:0007669"/>
    <property type="project" value="InterPro"/>
</dbReference>
<dbReference type="InterPro" id="IPR036909">
    <property type="entry name" value="Cyt_c-like_dom_sf"/>
</dbReference>
<feature type="transmembrane region" description="Helical" evidence="5">
    <location>
        <begin position="17"/>
        <end position="40"/>
    </location>
</feature>
<feature type="domain" description="Cytochrome c" evidence="6">
    <location>
        <begin position="81"/>
        <end position="167"/>
    </location>
</feature>
<dbReference type="GO" id="GO:0046872">
    <property type="term" value="F:metal ion binding"/>
    <property type="evidence" value="ECO:0007669"/>
    <property type="project" value="UniProtKB-KW"/>
</dbReference>
<keyword evidence="5" id="KW-0472">Membrane</keyword>
<keyword evidence="3 4" id="KW-0408">Iron</keyword>
<dbReference type="AlphaFoldDB" id="A0A936ZNV0"/>
<gene>
    <name evidence="7" type="ORF">JI739_10505</name>
</gene>
<protein>
    <submittedName>
        <fullName evidence="7">C-type cytochrome</fullName>
    </submittedName>
</protein>
<evidence type="ECO:0000256" key="1">
    <source>
        <dbReference type="ARBA" id="ARBA00022617"/>
    </source>
</evidence>
<evidence type="ECO:0000313" key="7">
    <source>
        <dbReference type="EMBL" id="MBL0420775.1"/>
    </source>
</evidence>
<keyword evidence="5" id="KW-1133">Transmembrane helix</keyword>
<comment type="caution">
    <text evidence="7">The sequence shown here is derived from an EMBL/GenBank/DDBJ whole genome shotgun (WGS) entry which is preliminary data.</text>
</comment>
<sequence length="308" mass="32775">MNAPEARPPLTVRVRTLAIALLALVVCVVAGLVLVVQLGVYDVAATHQHLAPVYKLLHHAMARSVQARADQAPPADLDEPSRVEQGAVLYQGHCLQCHGAPGVPPEPFALGLRPKPVNLVPAAREWTAGEIFWTIKHGIKMTGMPGWKYRMADADIWSVVGFVRAMAVLSPNEYAAMMRRLPEHRHPMMASGETASAARQARAEPAAAQLPTSLGSVAEGRLKIDAFLCATCHVIPGVVGAGFHVGPPLAGVGQRAFIAGVVPNQPENLVRFLLNPPAVAPGTAMPPLGLSEEDARDIAAFLYTLRTP</sequence>
<dbReference type="EMBL" id="JAEQNA010000003">
    <property type="protein sequence ID" value="MBL0420775.1"/>
    <property type="molecule type" value="Genomic_DNA"/>
</dbReference>
<keyword evidence="2 4" id="KW-0479">Metal-binding</keyword>
<dbReference type="InterPro" id="IPR009056">
    <property type="entry name" value="Cyt_c-like_dom"/>
</dbReference>
<organism evidence="7 8">
    <name type="scientific">Ramlibacter aurantiacus</name>
    <dbReference type="NCBI Taxonomy" id="2801330"/>
    <lineage>
        <taxon>Bacteria</taxon>
        <taxon>Pseudomonadati</taxon>
        <taxon>Pseudomonadota</taxon>
        <taxon>Betaproteobacteria</taxon>
        <taxon>Burkholderiales</taxon>
        <taxon>Comamonadaceae</taxon>
        <taxon>Ramlibacter</taxon>
    </lineage>
</organism>
<proteinExistence type="predicted"/>
<dbReference type="Gene3D" id="1.10.760.10">
    <property type="entry name" value="Cytochrome c-like domain"/>
    <property type="match status" value="2"/>
</dbReference>
<keyword evidence="8" id="KW-1185">Reference proteome</keyword>
<evidence type="ECO:0000256" key="3">
    <source>
        <dbReference type="ARBA" id="ARBA00023004"/>
    </source>
</evidence>
<dbReference type="GO" id="GO:0020037">
    <property type="term" value="F:heme binding"/>
    <property type="evidence" value="ECO:0007669"/>
    <property type="project" value="InterPro"/>
</dbReference>
<evidence type="ECO:0000256" key="4">
    <source>
        <dbReference type="PROSITE-ProRule" id="PRU00433"/>
    </source>
</evidence>
<accession>A0A936ZNV0</accession>
<dbReference type="RefSeq" id="WP_201683852.1">
    <property type="nucleotide sequence ID" value="NZ_JAEQNA010000003.1"/>
</dbReference>
<feature type="domain" description="Cytochrome c" evidence="6">
    <location>
        <begin position="215"/>
        <end position="306"/>
    </location>
</feature>
<name>A0A936ZNV0_9BURK</name>
<evidence type="ECO:0000256" key="2">
    <source>
        <dbReference type="ARBA" id="ARBA00022723"/>
    </source>
</evidence>
<reference evidence="7" key="1">
    <citation type="submission" date="2021-01" db="EMBL/GenBank/DDBJ databases">
        <title>Ramlibacter sp. strain AW1 16S ribosomal RNA gene Genome sequencing and assembly.</title>
        <authorList>
            <person name="Kang M."/>
        </authorList>
    </citation>
    <scope>NUCLEOTIDE SEQUENCE</scope>
    <source>
        <strain evidence="7">AW1</strain>
    </source>
</reference>
<keyword evidence="1 4" id="KW-0349">Heme</keyword>
<keyword evidence="5" id="KW-0812">Transmembrane</keyword>
<dbReference type="Pfam" id="PF13442">
    <property type="entry name" value="Cytochrome_CBB3"/>
    <property type="match status" value="2"/>
</dbReference>
<dbReference type="PROSITE" id="PS51007">
    <property type="entry name" value="CYTC"/>
    <property type="match status" value="2"/>
</dbReference>
<evidence type="ECO:0000256" key="5">
    <source>
        <dbReference type="SAM" id="Phobius"/>
    </source>
</evidence>
<dbReference type="Proteomes" id="UP000613011">
    <property type="component" value="Unassembled WGS sequence"/>
</dbReference>
<evidence type="ECO:0000259" key="6">
    <source>
        <dbReference type="PROSITE" id="PS51007"/>
    </source>
</evidence>